<comment type="caution">
    <text evidence="2">The sequence shown here is derived from an EMBL/GenBank/DDBJ whole genome shotgun (WGS) entry which is preliminary data.</text>
</comment>
<keyword evidence="3" id="KW-1185">Reference proteome</keyword>
<evidence type="ECO:0000313" key="3">
    <source>
        <dbReference type="Proteomes" id="UP000258309"/>
    </source>
</evidence>
<feature type="non-terminal residue" evidence="2">
    <location>
        <position position="1"/>
    </location>
</feature>
<gene>
    <name evidence="2" type="ORF">B7463_g10961</name>
</gene>
<evidence type="ECO:0000313" key="2">
    <source>
        <dbReference type="EMBL" id="RFU25377.1"/>
    </source>
</evidence>
<accession>A0A3E2GWH8</accession>
<reference evidence="2 3" key="1">
    <citation type="submission" date="2018-05" db="EMBL/GenBank/DDBJ databases">
        <title>Draft genome sequence of Scytalidium lignicola DSM 105466, a ubiquitous saprotrophic fungus.</title>
        <authorList>
            <person name="Buettner E."/>
            <person name="Gebauer A.M."/>
            <person name="Hofrichter M."/>
            <person name="Liers C."/>
            <person name="Kellner H."/>
        </authorList>
    </citation>
    <scope>NUCLEOTIDE SEQUENCE [LARGE SCALE GENOMIC DNA]</scope>
    <source>
        <strain evidence="2 3">DSM 105466</strain>
    </source>
</reference>
<dbReference type="EMBL" id="NCSJ02000337">
    <property type="protein sequence ID" value="RFU25377.1"/>
    <property type="molecule type" value="Genomic_DNA"/>
</dbReference>
<protein>
    <submittedName>
        <fullName evidence="2">Uncharacterized protein</fullName>
    </submittedName>
</protein>
<organism evidence="2 3">
    <name type="scientific">Scytalidium lignicola</name>
    <name type="common">Hyphomycete</name>
    <dbReference type="NCBI Taxonomy" id="5539"/>
    <lineage>
        <taxon>Eukaryota</taxon>
        <taxon>Fungi</taxon>
        <taxon>Dikarya</taxon>
        <taxon>Ascomycota</taxon>
        <taxon>Pezizomycotina</taxon>
        <taxon>Leotiomycetes</taxon>
        <taxon>Leotiomycetes incertae sedis</taxon>
        <taxon>Scytalidium</taxon>
    </lineage>
</organism>
<evidence type="ECO:0000256" key="1">
    <source>
        <dbReference type="SAM" id="MobiDB-lite"/>
    </source>
</evidence>
<feature type="non-terminal residue" evidence="2">
    <location>
        <position position="275"/>
    </location>
</feature>
<dbReference type="AlphaFoldDB" id="A0A3E2GWH8"/>
<dbReference type="Proteomes" id="UP000258309">
    <property type="component" value="Unassembled WGS sequence"/>
</dbReference>
<sequence length="275" mass="28864">MAVPERTVGHDEQGLVPDMDGEKRLGLRAPTGLLEVTDVEIQLHGQLGMKLREHVHVVGHGGGVIRPSVLVLTGGVDEVGQAAGNGHEPAQVAERAAAVDLRRALQPLGMATTIIEPGQRCQVVIGNGSLAAGVQRHDAVQTDDAAEDMFVQHRVVHLSVLGMVEPQVIAHADGQAGPGPQGRVASVGKLVVRNEHQRVHHVQARRGDVGKHQVFGGLGEPGDLGAATGVKPVFQGFAVHVRKVAAHERVEAGDEGALWQLGQVAAVEAQHWTAA</sequence>
<name>A0A3E2GWH8_SCYLI</name>
<feature type="region of interest" description="Disordered" evidence="1">
    <location>
        <begin position="1"/>
        <end position="22"/>
    </location>
</feature>
<proteinExistence type="predicted"/>